<dbReference type="AlphaFoldDB" id="A0A7R9HZX3"/>
<proteinExistence type="predicted"/>
<accession>A0A7R9HZX3</accession>
<name>A0A7R9HZX3_9NEOP</name>
<evidence type="ECO:0000313" key="1">
    <source>
        <dbReference type="EMBL" id="CAD7442270.1"/>
    </source>
</evidence>
<gene>
    <name evidence="1" type="ORF">TBIB3V08_LOCUS4708</name>
</gene>
<organism evidence="1">
    <name type="scientific">Timema bartmani</name>
    <dbReference type="NCBI Taxonomy" id="61472"/>
    <lineage>
        <taxon>Eukaryota</taxon>
        <taxon>Metazoa</taxon>
        <taxon>Ecdysozoa</taxon>
        <taxon>Arthropoda</taxon>
        <taxon>Hexapoda</taxon>
        <taxon>Insecta</taxon>
        <taxon>Pterygota</taxon>
        <taxon>Neoptera</taxon>
        <taxon>Polyneoptera</taxon>
        <taxon>Phasmatodea</taxon>
        <taxon>Timematodea</taxon>
        <taxon>Timematoidea</taxon>
        <taxon>Timematidae</taxon>
        <taxon>Timema</taxon>
    </lineage>
</organism>
<protein>
    <submittedName>
        <fullName evidence="1">Uncharacterized protein</fullName>
    </submittedName>
</protein>
<dbReference type="EMBL" id="OD565639">
    <property type="protein sequence ID" value="CAD7442270.1"/>
    <property type="molecule type" value="Genomic_DNA"/>
</dbReference>
<sequence>MKTQILHLEVDIEPEGQSLVSISGGWREFTHNAYTPHALTDDRNGDLSSLSLSLSLSLLSRALLYMTRAQEMLFLLISSVNNSHQEMLFLLISSVPSESPHQDESPSSVPGTYSKWKWDHYGTRPAVEDQFRHSTRTAGFRSHSSSEVAPRCVHAIKFPRVSARAVSIESTEGNKRWGRGVSVHSPSDLVTAGYNS</sequence>
<reference evidence="1" key="1">
    <citation type="submission" date="2020-11" db="EMBL/GenBank/DDBJ databases">
        <authorList>
            <person name="Tran Van P."/>
        </authorList>
    </citation>
    <scope>NUCLEOTIDE SEQUENCE</scope>
</reference>